<evidence type="ECO:0000256" key="3">
    <source>
        <dbReference type="PROSITE-ProRule" id="PRU01091"/>
    </source>
</evidence>
<evidence type="ECO:0000313" key="5">
    <source>
        <dbReference type="EMBL" id="MBP2324310.1"/>
    </source>
</evidence>
<dbReference type="Gene3D" id="3.40.50.300">
    <property type="entry name" value="P-loop containing nucleotide triphosphate hydrolases"/>
    <property type="match status" value="1"/>
</dbReference>
<dbReference type="PANTHER" id="PTHR47691:SF3">
    <property type="entry name" value="HTH-TYPE TRANSCRIPTIONAL REGULATOR RV0890C-RELATED"/>
    <property type="match status" value="1"/>
</dbReference>
<dbReference type="Pfam" id="PF13191">
    <property type="entry name" value="AAA_16"/>
    <property type="match status" value="1"/>
</dbReference>
<dbReference type="Pfam" id="PF03704">
    <property type="entry name" value="BTAD"/>
    <property type="match status" value="1"/>
</dbReference>
<organism evidence="5 6">
    <name type="scientific">Kibdelosporangium banguiense</name>
    <dbReference type="NCBI Taxonomy" id="1365924"/>
    <lineage>
        <taxon>Bacteria</taxon>
        <taxon>Bacillati</taxon>
        <taxon>Actinomycetota</taxon>
        <taxon>Actinomycetes</taxon>
        <taxon>Pseudonocardiales</taxon>
        <taxon>Pseudonocardiaceae</taxon>
        <taxon>Kibdelosporangium</taxon>
    </lineage>
</organism>
<dbReference type="Gene3D" id="1.10.10.10">
    <property type="entry name" value="Winged helix-like DNA-binding domain superfamily/Winged helix DNA-binding domain"/>
    <property type="match status" value="1"/>
</dbReference>
<gene>
    <name evidence="5" type="ORF">JOF56_004695</name>
</gene>
<dbReference type="PROSITE" id="PS51755">
    <property type="entry name" value="OMPR_PHOB"/>
    <property type="match status" value="1"/>
</dbReference>
<dbReference type="InterPro" id="IPR041664">
    <property type="entry name" value="AAA_16"/>
</dbReference>
<dbReference type="RefSeq" id="WP_209641570.1">
    <property type="nucleotide sequence ID" value="NZ_JAGINW010000001.1"/>
</dbReference>
<protein>
    <submittedName>
        <fullName evidence="5">ATPase/DNA-binding SARP family transcriptional activator</fullName>
    </submittedName>
</protein>
<dbReference type="Pfam" id="PF00486">
    <property type="entry name" value="Trans_reg_C"/>
    <property type="match status" value="1"/>
</dbReference>
<keyword evidence="2 3" id="KW-0238">DNA-binding</keyword>
<proteinExistence type="inferred from homology"/>
<dbReference type="InterPro" id="IPR011990">
    <property type="entry name" value="TPR-like_helical_dom_sf"/>
</dbReference>
<dbReference type="EMBL" id="JAGINW010000001">
    <property type="protein sequence ID" value="MBP2324310.1"/>
    <property type="molecule type" value="Genomic_DNA"/>
</dbReference>
<dbReference type="InterPro" id="IPR005158">
    <property type="entry name" value="BTAD"/>
</dbReference>
<feature type="DNA-binding region" description="OmpR/PhoB-type" evidence="3">
    <location>
        <begin position="1"/>
        <end position="89"/>
    </location>
</feature>
<feature type="domain" description="OmpR/PhoB-type" evidence="4">
    <location>
        <begin position="1"/>
        <end position="89"/>
    </location>
</feature>
<dbReference type="CDD" id="cd15831">
    <property type="entry name" value="BTAD"/>
    <property type="match status" value="1"/>
</dbReference>
<evidence type="ECO:0000256" key="1">
    <source>
        <dbReference type="ARBA" id="ARBA00005820"/>
    </source>
</evidence>
<reference evidence="5 6" key="1">
    <citation type="submission" date="2021-03" db="EMBL/GenBank/DDBJ databases">
        <title>Sequencing the genomes of 1000 actinobacteria strains.</title>
        <authorList>
            <person name="Klenk H.-P."/>
        </authorList>
    </citation>
    <scope>NUCLEOTIDE SEQUENCE [LARGE SCALE GENOMIC DNA]</scope>
    <source>
        <strain evidence="5 6">DSM 46670</strain>
    </source>
</reference>
<name>A0ABS4TIQ8_9PSEU</name>
<dbReference type="SUPFAM" id="SSF52540">
    <property type="entry name" value="P-loop containing nucleoside triphosphate hydrolases"/>
    <property type="match status" value="1"/>
</dbReference>
<evidence type="ECO:0000313" key="6">
    <source>
        <dbReference type="Proteomes" id="UP001519332"/>
    </source>
</evidence>
<dbReference type="SUPFAM" id="SSF46894">
    <property type="entry name" value="C-terminal effector domain of the bipartite response regulators"/>
    <property type="match status" value="1"/>
</dbReference>
<keyword evidence="6" id="KW-1185">Reference proteome</keyword>
<comment type="caution">
    <text evidence="5">The sequence shown here is derived from an EMBL/GenBank/DDBJ whole genome shotgun (WGS) entry which is preliminary data.</text>
</comment>
<evidence type="ECO:0000259" key="4">
    <source>
        <dbReference type="PROSITE" id="PS51755"/>
    </source>
</evidence>
<comment type="similarity">
    <text evidence="1">Belongs to the AfsR/DnrI/RedD regulatory family.</text>
</comment>
<evidence type="ECO:0000256" key="2">
    <source>
        <dbReference type="ARBA" id="ARBA00023125"/>
    </source>
</evidence>
<dbReference type="InterPro" id="IPR016032">
    <property type="entry name" value="Sig_transdc_resp-reg_C-effctor"/>
</dbReference>
<dbReference type="InterPro" id="IPR036388">
    <property type="entry name" value="WH-like_DNA-bd_sf"/>
</dbReference>
<sequence>MWFGVLGPVAARHADGSEVALGGPKVRTLLALLLADAGHVISTDRLIDGLYGDEPPESAANALQSQVSRLRRSLGGLIELHPTGYRLAIDPSDVDAFRFEELARDGRQALDAGNASRAEKLLGAALELWRGPAEVDSARLDELRMAAVEDHIEAQLALNGPDLGKLQELVAAYPLRERLRGQLMRALAASGRQAEALTAFEDARRTLADELGADPSAELAETHLAILKGQTIAVNPVPAQLTSFVGREPELARVRALLEANRLVTLTGPGGTGKTRLAVEAAGRLSDVCFVELSGVVDELSQVVLAALGLREPARSRRQVAPPIDRLVAALTDRPMVLVFDNCEHVIEAAAQLTGRLLAAHAGLRILATSREPLGITGETLFAVPQLTIEPAIRLFTDRAKAVRADFEADEGDIAHICQALDGLPLAIELAAARVRSLPVAQVAARLEDRFALLSKGSRAAEARHRTLRAVVEWSWDLLDDDERAVASRLTVFAGGARLADAESVCGLPDTMDLLASLADKSLLEVSGDRYRMLETIQAFCAEHLGVQTSQTRRAHAQHFLGFARESNKHLLGAEQLSWLAAIDAEHDNLQAALRWAVEADVDLALQLVGALSTYWWMRGRRSDGAQLCFDLAVKIGPDDLTEDRVLCVLNALAANSLPDHLQSVKTWAANRTGPPMYPFTTVLLAPVVGPPAPRVAEVLIGDDPWSQALAPLGRGYQQLFDGDIAIAERTWTTALAEFRAIGERWGIMQVLSELGTITSWRGDHARAIAMLDEAISLVGALGATEDLCDMLSRRADCRLNAGDLAGAGADHHQVLTLANRHATPLFQSAAHSGMANAARLRGDLRAARELAELALAECGTGWFGPDWARSQILVGLGWIACAEGNSAEAVSRLAEAMKDAIGWGNVPLAGAVTEALSGVALLNGEPEQAARLLGAGAALRGIAVVCADGVTRVTEAATAMIGADAFASAYAEGQAMSRPEALRLASASL</sequence>
<dbReference type="SMART" id="SM01043">
    <property type="entry name" value="BTAD"/>
    <property type="match status" value="1"/>
</dbReference>
<dbReference type="InterPro" id="IPR001867">
    <property type="entry name" value="OmpR/PhoB-type_DNA-bd"/>
</dbReference>
<dbReference type="Gene3D" id="1.25.40.10">
    <property type="entry name" value="Tetratricopeptide repeat domain"/>
    <property type="match status" value="3"/>
</dbReference>
<dbReference type="SMART" id="SM00862">
    <property type="entry name" value="Trans_reg_C"/>
    <property type="match status" value="1"/>
</dbReference>
<accession>A0ABS4TIQ8</accession>
<dbReference type="SUPFAM" id="SSF48452">
    <property type="entry name" value="TPR-like"/>
    <property type="match status" value="2"/>
</dbReference>
<dbReference type="Proteomes" id="UP001519332">
    <property type="component" value="Unassembled WGS sequence"/>
</dbReference>
<dbReference type="InterPro" id="IPR027417">
    <property type="entry name" value="P-loop_NTPase"/>
</dbReference>
<dbReference type="PANTHER" id="PTHR47691">
    <property type="entry name" value="REGULATOR-RELATED"/>
    <property type="match status" value="1"/>
</dbReference>